<keyword evidence="13" id="KW-0326">Glycosidase</keyword>
<evidence type="ECO:0000256" key="10">
    <source>
        <dbReference type="PROSITE-ProRule" id="PRU10072"/>
    </source>
</evidence>
<name>A0A853G400_9GAMM</name>
<comment type="function">
    <text evidence="2 9 11">Excises uracil residues from the DNA which can arise as a result of misincorporation of dUMP residues by DNA polymerase or due to deamination of cytosine.</text>
</comment>
<evidence type="ECO:0000256" key="2">
    <source>
        <dbReference type="ARBA" id="ARBA00002631"/>
    </source>
</evidence>
<evidence type="ECO:0000313" key="14">
    <source>
        <dbReference type="Proteomes" id="UP000525329"/>
    </source>
</evidence>
<dbReference type="HAMAP" id="MF_00148">
    <property type="entry name" value="UDG"/>
    <property type="match status" value="1"/>
</dbReference>
<reference evidence="13 14" key="1">
    <citation type="submission" date="2020-05" db="EMBL/GenBank/DDBJ databases">
        <title>Horizontal transmission and recombination maintain forever young bacterial symbiont genomes.</title>
        <authorList>
            <person name="Russell S.L."/>
            <person name="Pepper-Tunick E."/>
            <person name="Svedberg J."/>
            <person name="Byrne A."/>
            <person name="Ruelas Castillo J."/>
            <person name="Vollmers C."/>
            <person name="Beinart R.A."/>
            <person name="Corbett-Detig R."/>
        </authorList>
    </citation>
    <scope>NUCLEOTIDE SEQUENCE [LARGE SCALE GENOMIC DNA]</scope>
    <source>
        <strain evidence="13">Monterey_2004</strain>
    </source>
</reference>
<evidence type="ECO:0000256" key="4">
    <source>
        <dbReference type="ARBA" id="ARBA00012030"/>
    </source>
</evidence>
<dbReference type="InterPro" id="IPR002043">
    <property type="entry name" value="UDG_fam1"/>
</dbReference>
<comment type="similarity">
    <text evidence="3 9 11">Belongs to the uracil-DNA glycosylase (UDG) superfamily. UNG family.</text>
</comment>
<dbReference type="InterPro" id="IPR005122">
    <property type="entry name" value="Uracil-DNA_glycosylase-like"/>
</dbReference>
<dbReference type="NCBIfam" id="NF003588">
    <property type="entry name" value="PRK05254.1-1"/>
    <property type="match status" value="1"/>
</dbReference>
<evidence type="ECO:0000256" key="1">
    <source>
        <dbReference type="ARBA" id="ARBA00001400"/>
    </source>
</evidence>
<dbReference type="GO" id="GO:0005737">
    <property type="term" value="C:cytoplasm"/>
    <property type="evidence" value="ECO:0007669"/>
    <property type="project" value="UniProtKB-SubCell"/>
</dbReference>
<dbReference type="Proteomes" id="UP000525329">
    <property type="component" value="Unassembled WGS sequence"/>
</dbReference>
<comment type="subcellular location">
    <subcellularLocation>
        <location evidence="9">Cytoplasm</location>
    </subcellularLocation>
</comment>
<comment type="caution">
    <text evidence="13">The sequence shown here is derived from an EMBL/GenBank/DDBJ whole genome shotgun (WGS) entry which is preliminary data.</text>
</comment>
<accession>A0A853G400</accession>
<dbReference type="PANTHER" id="PTHR11264:SF0">
    <property type="entry name" value="URACIL-DNA GLYCOSYLASE"/>
    <property type="match status" value="1"/>
</dbReference>
<evidence type="ECO:0000256" key="3">
    <source>
        <dbReference type="ARBA" id="ARBA00008184"/>
    </source>
</evidence>
<keyword evidence="6 9" id="KW-0227">DNA damage</keyword>
<dbReference type="InterPro" id="IPR036895">
    <property type="entry name" value="Uracil-DNA_glycosylase-like_sf"/>
</dbReference>
<dbReference type="NCBIfam" id="NF003591">
    <property type="entry name" value="PRK05254.1-4"/>
    <property type="match status" value="1"/>
</dbReference>
<evidence type="ECO:0000256" key="5">
    <source>
        <dbReference type="ARBA" id="ARBA00018429"/>
    </source>
</evidence>
<protein>
    <recommendedName>
        <fullName evidence="5 9">Uracil-DNA glycosylase</fullName>
        <shortName evidence="9">UDG</shortName>
        <ecNumber evidence="4 9">3.2.2.27</ecNumber>
    </recommendedName>
</protein>
<keyword evidence="7 9" id="KW-0378">Hydrolase</keyword>
<dbReference type="SUPFAM" id="SSF52141">
    <property type="entry name" value="Uracil-DNA glycosylase-like"/>
    <property type="match status" value="1"/>
</dbReference>
<dbReference type="PROSITE" id="PS00130">
    <property type="entry name" value="U_DNA_GLYCOSYLASE"/>
    <property type="match status" value="1"/>
</dbReference>
<evidence type="ECO:0000259" key="12">
    <source>
        <dbReference type="SMART" id="SM00986"/>
    </source>
</evidence>
<dbReference type="AlphaFoldDB" id="A0A853G400"/>
<dbReference type="FunFam" id="3.40.470.10:FF:000001">
    <property type="entry name" value="Uracil-DNA glycosylase"/>
    <property type="match status" value="1"/>
</dbReference>
<keyword evidence="9" id="KW-0963">Cytoplasm</keyword>
<dbReference type="SMART" id="SM00987">
    <property type="entry name" value="UreE_C"/>
    <property type="match status" value="1"/>
</dbReference>
<gene>
    <name evidence="9 13" type="primary">ung</name>
    <name evidence="13" type="ORF">H0A74_00585</name>
</gene>
<dbReference type="PANTHER" id="PTHR11264">
    <property type="entry name" value="URACIL-DNA GLYCOSYLASE"/>
    <property type="match status" value="1"/>
</dbReference>
<dbReference type="NCBIfam" id="NF003592">
    <property type="entry name" value="PRK05254.1-5"/>
    <property type="match status" value="1"/>
</dbReference>
<dbReference type="NCBIfam" id="NF003589">
    <property type="entry name" value="PRK05254.1-2"/>
    <property type="match status" value="1"/>
</dbReference>
<evidence type="ECO:0000256" key="6">
    <source>
        <dbReference type="ARBA" id="ARBA00022763"/>
    </source>
</evidence>
<evidence type="ECO:0000256" key="7">
    <source>
        <dbReference type="ARBA" id="ARBA00022801"/>
    </source>
</evidence>
<dbReference type="EC" id="3.2.2.27" evidence="4 9"/>
<dbReference type="GO" id="GO:0097510">
    <property type="term" value="P:base-excision repair, AP site formation via deaminated base removal"/>
    <property type="evidence" value="ECO:0007669"/>
    <property type="project" value="TreeGrafter"/>
</dbReference>
<dbReference type="NCBIfam" id="TIGR00628">
    <property type="entry name" value="ung"/>
    <property type="match status" value="1"/>
</dbReference>
<organism evidence="13 14">
    <name type="scientific">Candidatus Vesicomyosocius endoextente</name>
    <dbReference type="NCBI Taxonomy" id="2738853"/>
    <lineage>
        <taxon>Bacteria</taxon>
        <taxon>Pseudomonadati</taxon>
        <taxon>Pseudomonadota</taxon>
        <taxon>Gammaproteobacteria</taxon>
        <taxon>Candidatus Pseudothioglobaceae</taxon>
        <taxon>Candidatus Vesicomyidisocius</taxon>
    </lineage>
</organism>
<evidence type="ECO:0000313" key="13">
    <source>
        <dbReference type="EMBL" id="NYT52078.1"/>
    </source>
</evidence>
<proteinExistence type="inferred from homology"/>
<dbReference type="Gene3D" id="3.40.470.10">
    <property type="entry name" value="Uracil-DNA glycosylase-like domain"/>
    <property type="match status" value="1"/>
</dbReference>
<evidence type="ECO:0000256" key="8">
    <source>
        <dbReference type="ARBA" id="ARBA00023204"/>
    </source>
</evidence>
<dbReference type="SMART" id="SM00986">
    <property type="entry name" value="UDG"/>
    <property type="match status" value="1"/>
</dbReference>
<dbReference type="GO" id="GO:0004844">
    <property type="term" value="F:uracil DNA N-glycosylase activity"/>
    <property type="evidence" value="ECO:0007669"/>
    <property type="project" value="UniProtKB-UniRule"/>
</dbReference>
<evidence type="ECO:0000256" key="9">
    <source>
        <dbReference type="HAMAP-Rule" id="MF_00148"/>
    </source>
</evidence>
<feature type="active site" description="Proton acceptor" evidence="9 10">
    <location>
        <position position="68"/>
    </location>
</feature>
<comment type="catalytic activity">
    <reaction evidence="1 9 11">
        <text>Hydrolyzes single-stranded DNA or mismatched double-stranded DNA and polynucleotides, releasing free uracil.</text>
        <dbReference type="EC" id="3.2.2.27"/>
    </reaction>
</comment>
<dbReference type="CDD" id="cd10027">
    <property type="entry name" value="UDG-F1-like"/>
    <property type="match status" value="1"/>
</dbReference>
<dbReference type="Pfam" id="PF03167">
    <property type="entry name" value="UDG"/>
    <property type="match status" value="1"/>
</dbReference>
<keyword evidence="8 9" id="KW-0234">DNA repair</keyword>
<evidence type="ECO:0000256" key="11">
    <source>
        <dbReference type="RuleBase" id="RU003780"/>
    </source>
</evidence>
<sequence length="224" mass="25819">MVDKFMNIKNWHPSIKILLKTQSIINLKLFLIRQKQAKKIILPNSNNWFKAFEITAFDKVKVVILGQDPYHRLGQAHGLSFSVVHGVKKPPSLNNIFKEIHNDLNINTKQNSNLTRWAKQGVLLLNSVLTVEVNQAASHSNQGWEVFTDSVIKTLSKEQQHLVFMLWGTHAKRKSILIDRNKHLILTSTHPSPLSAHRGFLGCRHFSKTNNYLKIHNQQVINWQ</sequence>
<dbReference type="EMBL" id="JACCHU010000001">
    <property type="protein sequence ID" value="NYT52078.1"/>
    <property type="molecule type" value="Genomic_DNA"/>
</dbReference>
<feature type="domain" description="Uracil-DNA glycosylase-like" evidence="12">
    <location>
        <begin position="53"/>
        <end position="213"/>
    </location>
</feature>
<dbReference type="InterPro" id="IPR018085">
    <property type="entry name" value="Ura-DNA_Glyclase_AS"/>
</dbReference>